<gene>
    <name evidence="1" type="ORF">A6F49_02305</name>
</gene>
<organism evidence="1 2">
    <name type="scientific">Enteractinococcus helveticum</name>
    <dbReference type="NCBI Taxonomy" id="1837282"/>
    <lineage>
        <taxon>Bacteria</taxon>
        <taxon>Bacillati</taxon>
        <taxon>Actinomycetota</taxon>
        <taxon>Actinomycetes</taxon>
        <taxon>Micrococcales</taxon>
        <taxon>Micrococcaceae</taxon>
    </lineage>
</organism>
<sequence length="110" mass="12903">MEGMWDTMTGPMTSEFNFEMAQMLRDFGENLAKLHQPQWQASFEELADSFERVETQQDRSRLAKQGLAYFTRPHGLNDWLRALEGMPDAELYCILELSWALTQELLKRNL</sequence>
<name>A0A1B7LUQ0_9MICC</name>
<evidence type="ECO:0000313" key="1">
    <source>
        <dbReference type="EMBL" id="OAV51135.1"/>
    </source>
</evidence>
<comment type="caution">
    <text evidence="1">The sequence shown here is derived from an EMBL/GenBank/DDBJ whole genome shotgun (WGS) entry which is preliminary data.</text>
</comment>
<dbReference type="Proteomes" id="UP000078292">
    <property type="component" value="Unassembled WGS sequence"/>
</dbReference>
<accession>A0A1B7LUQ0</accession>
<reference evidence="1 2" key="1">
    <citation type="submission" date="2016-04" db="EMBL/GenBank/DDBJ databases">
        <title>First whole genome shotgun sequence of the bacterium Enteractinococcus sp. strain UASWS1574.</title>
        <authorList>
            <person name="Crovadore J."/>
            <person name="Chablais R."/>
            <person name="Lefort F."/>
        </authorList>
    </citation>
    <scope>NUCLEOTIDE SEQUENCE [LARGE SCALE GENOMIC DNA]</scope>
    <source>
        <strain evidence="1 2">UASWS1574</strain>
    </source>
</reference>
<dbReference type="AlphaFoldDB" id="A0A1B7LUQ0"/>
<protein>
    <submittedName>
        <fullName evidence="1">Uncharacterized protein</fullName>
    </submittedName>
</protein>
<proteinExistence type="predicted"/>
<dbReference type="EMBL" id="LXEY01000117">
    <property type="protein sequence ID" value="OAV51135.1"/>
    <property type="molecule type" value="Genomic_DNA"/>
</dbReference>
<keyword evidence="2" id="KW-1185">Reference proteome</keyword>
<evidence type="ECO:0000313" key="2">
    <source>
        <dbReference type="Proteomes" id="UP000078292"/>
    </source>
</evidence>